<organism evidence="1 2">
    <name type="scientific">Legionella maceachernii</name>
    <dbReference type="NCBI Taxonomy" id="466"/>
    <lineage>
        <taxon>Bacteria</taxon>
        <taxon>Pseudomonadati</taxon>
        <taxon>Pseudomonadota</taxon>
        <taxon>Gammaproteobacteria</taxon>
        <taxon>Legionellales</taxon>
        <taxon>Legionellaceae</taxon>
        <taxon>Legionella</taxon>
    </lineage>
</organism>
<dbReference type="AlphaFoldDB" id="A0A0W0WG34"/>
<gene>
    <name evidence="1" type="ORF">Lmac_0339</name>
</gene>
<accession>A0A0W0WG34</accession>
<evidence type="ECO:0000313" key="1">
    <source>
        <dbReference type="EMBL" id="KTD31285.1"/>
    </source>
</evidence>
<sequence>MGGKIIESPWVETNNALKQKFDGFAAEHKTKSAPIPDLLLFQDDYLIKQWILSLNSLTQRLEALISQVNTSWQQDSAEEEKIHGMLLELYLS</sequence>
<dbReference type="PATRIC" id="fig|466.6.peg.365"/>
<name>A0A0W0WG34_9GAMM</name>
<dbReference type="Proteomes" id="UP000054908">
    <property type="component" value="Unassembled WGS sequence"/>
</dbReference>
<proteinExistence type="predicted"/>
<reference evidence="1 2" key="1">
    <citation type="submission" date="2015-11" db="EMBL/GenBank/DDBJ databases">
        <title>Genomic analysis of 38 Legionella species identifies large and diverse effector repertoires.</title>
        <authorList>
            <person name="Burstein D."/>
            <person name="Amaro F."/>
            <person name="Zusman T."/>
            <person name="Lifshitz Z."/>
            <person name="Cohen O."/>
            <person name="Gilbert J.A."/>
            <person name="Pupko T."/>
            <person name="Shuman H.A."/>
            <person name="Segal G."/>
        </authorList>
    </citation>
    <scope>NUCLEOTIDE SEQUENCE [LARGE SCALE GENOMIC DNA]</scope>
    <source>
        <strain evidence="1 2">PX-1-G2-E2</strain>
    </source>
</reference>
<evidence type="ECO:0000313" key="2">
    <source>
        <dbReference type="Proteomes" id="UP000054908"/>
    </source>
</evidence>
<dbReference type="EMBL" id="LNYL01000007">
    <property type="protein sequence ID" value="KTD31285.1"/>
    <property type="molecule type" value="Genomic_DNA"/>
</dbReference>
<keyword evidence="2" id="KW-1185">Reference proteome</keyword>
<protein>
    <submittedName>
        <fullName evidence="1">Uncharacterized protein</fullName>
    </submittedName>
</protein>
<comment type="caution">
    <text evidence="1">The sequence shown here is derived from an EMBL/GenBank/DDBJ whole genome shotgun (WGS) entry which is preliminary data.</text>
</comment>
<dbReference type="STRING" id="466.Lmac_0339"/>
<dbReference type="RefSeq" id="WP_058451169.1">
    <property type="nucleotide sequence ID" value="NZ_CAAAIB010000006.1"/>
</dbReference>